<keyword evidence="1 2" id="KW-0807">Transducer</keyword>
<dbReference type="PANTHER" id="PTHR32089">
    <property type="entry name" value="METHYL-ACCEPTING CHEMOTAXIS PROTEIN MCPB"/>
    <property type="match status" value="1"/>
</dbReference>
<dbReference type="SUPFAM" id="SSF46458">
    <property type="entry name" value="Globin-like"/>
    <property type="match status" value="1"/>
</dbReference>
<comment type="caution">
    <text evidence="4">The sequence shown here is derived from an EMBL/GenBank/DDBJ whole genome shotgun (WGS) entry which is preliminary data.</text>
</comment>
<gene>
    <name evidence="4" type="ORF">A9A59_2558</name>
</gene>
<dbReference type="GO" id="GO:0019825">
    <property type="term" value="F:oxygen binding"/>
    <property type="evidence" value="ECO:0007669"/>
    <property type="project" value="InterPro"/>
</dbReference>
<dbReference type="EMBL" id="PDJQ01000001">
    <property type="protein sequence ID" value="PFG75290.1"/>
    <property type="molecule type" value="Genomic_DNA"/>
</dbReference>
<dbReference type="InterPro" id="IPR039379">
    <property type="entry name" value="Protoglobin_sensor_dom"/>
</dbReference>
<proteinExistence type="predicted"/>
<evidence type="ECO:0000256" key="1">
    <source>
        <dbReference type="ARBA" id="ARBA00023224"/>
    </source>
</evidence>
<reference evidence="4 5" key="1">
    <citation type="submission" date="2017-09" db="EMBL/GenBank/DDBJ databases">
        <title>Sequencing the genomes of two abundant thermophiles in Great Basin hot springs: Thermocrinis jamiesonii and novel Chloroflexi Thermoflexus hugenholtzii.</title>
        <authorList>
            <person name="Hedlund B."/>
        </authorList>
    </citation>
    <scope>NUCLEOTIDE SEQUENCE [LARGE SCALE GENOMIC DNA]</scope>
    <source>
        <strain evidence="4 5">G233</strain>
    </source>
</reference>
<sequence>MSDRLTQRLHIDRADQALRLRWVGISDRDAALVRRAAALLRPQAEEIVRRFYDHAAAFPEWQRKVQEAGSTRARLEAAQLDYLLRLLDARFDEEYFEHRLRVGAAHARLQIEPRWNVGNYGIYGQLLFPLLAKKLKGQDLADTIAALMKVFVLDASLAVETFISEGVLEKLVDIHDTLGQPLQNLGQNIAQVDVAAREIAGAVSEVARGAATQTSTMSALNAEIDALGEASEGVARAAAGQAAALDEAVRATDTVQQALERARAAAASATERGEASLAEAREGTAAVQQTVEAMAAIRDTVRQTAAEIEDLGRQGSQIGAIVQVIDDIAAQTNLLALNAAIEAARAGEQGRGFAVVAENVRSLAERTAVATKEIAALIGAVQGGTQRAVRAMETSMANVDEGAARAERAGAALERIVQGATVVNDEIRRISEAARSVDESVAMVVDILERVAGLARESAARAAEMTAAADRVRHAVADASAVAQQSAAASQQVSASVEEIAAQVSEIARETQALAGSTAELASFILRFGTLAHNSRGETFTLRQPAAA</sequence>
<evidence type="ECO:0000313" key="5">
    <source>
        <dbReference type="Proteomes" id="UP000223071"/>
    </source>
</evidence>
<dbReference type="Gene3D" id="1.10.490.10">
    <property type="entry name" value="Globins"/>
    <property type="match status" value="1"/>
</dbReference>
<dbReference type="Pfam" id="PF11563">
    <property type="entry name" value="Protoglobin"/>
    <property type="match status" value="1"/>
</dbReference>
<dbReference type="InterPro" id="IPR044398">
    <property type="entry name" value="Globin-sensor_dom"/>
</dbReference>
<dbReference type="PROSITE" id="PS50111">
    <property type="entry name" value="CHEMOTAXIS_TRANSDUC_2"/>
    <property type="match status" value="1"/>
</dbReference>
<dbReference type="CDD" id="cd01068">
    <property type="entry name" value="globin_sensor"/>
    <property type="match status" value="1"/>
</dbReference>
<dbReference type="InterPro" id="IPR004089">
    <property type="entry name" value="MCPsignal_dom"/>
</dbReference>
<dbReference type="Proteomes" id="UP000223071">
    <property type="component" value="Unassembled WGS sequence"/>
</dbReference>
<dbReference type="Gene3D" id="1.10.287.950">
    <property type="entry name" value="Methyl-accepting chemotaxis protein"/>
    <property type="match status" value="1"/>
</dbReference>
<feature type="domain" description="Methyl-accepting transducer" evidence="3">
    <location>
        <begin position="216"/>
        <end position="455"/>
    </location>
</feature>
<dbReference type="Pfam" id="PF00015">
    <property type="entry name" value="MCPsignal"/>
    <property type="match status" value="1"/>
</dbReference>
<dbReference type="InterPro" id="IPR009050">
    <property type="entry name" value="Globin-like_sf"/>
</dbReference>
<organism evidence="4 5">
    <name type="scientific">Tepidiforma thermophila (strain KCTC 52669 / CGMCC 1.13589 / G233)</name>
    <dbReference type="NCBI Taxonomy" id="2761530"/>
    <lineage>
        <taxon>Bacteria</taxon>
        <taxon>Bacillati</taxon>
        <taxon>Chloroflexota</taxon>
        <taxon>Tepidiformia</taxon>
        <taxon>Tepidiformales</taxon>
        <taxon>Tepidiformaceae</taxon>
        <taxon>Tepidiforma</taxon>
    </lineage>
</organism>
<dbReference type="GO" id="GO:0007165">
    <property type="term" value="P:signal transduction"/>
    <property type="evidence" value="ECO:0007669"/>
    <property type="project" value="UniProtKB-KW"/>
</dbReference>
<dbReference type="PANTHER" id="PTHR32089:SF112">
    <property type="entry name" value="LYSOZYME-LIKE PROTEIN-RELATED"/>
    <property type="match status" value="1"/>
</dbReference>
<evidence type="ECO:0000313" key="4">
    <source>
        <dbReference type="EMBL" id="PFG75290.1"/>
    </source>
</evidence>
<protein>
    <submittedName>
        <fullName evidence="4">Methyl-accepting chemotaxis protein</fullName>
    </submittedName>
</protein>
<accession>A0A2A9HJI3</accession>
<dbReference type="GO" id="GO:0016020">
    <property type="term" value="C:membrane"/>
    <property type="evidence" value="ECO:0007669"/>
    <property type="project" value="InterPro"/>
</dbReference>
<dbReference type="SMART" id="SM00283">
    <property type="entry name" value="MA"/>
    <property type="match status" value="1"/>
</dbReference>
<dbReference type="AlphaFoldDB" id="A0A2A9HJI3"/>
<name>A0A2A9HJI3_TEPT2</name>
<keyword evidence="5" id="KW-1185">Reference proteome</keyword>
<dbReference type="RefSeq" id="WP_165772729.1">
    <property type="nucleotide sequence ID" value="NZ_PDJQ01000001.1"/>
</dbReference>
<dbReference type="GO" id="GO:0020037">
    <property type="term" value="F:heme binding"/>
    <property type="evidence" value="ECO:0007669"/>
    <property type="project" value="InterPro"/>
</dbReference>
<evidence type="ECO:0000259" key="3">
    <source>
        <dbReference type="PROSITE" id="PS50111"/>
    </source>
</evidence>
<dbReference type="InterPro" id="IPR012292">
    <property type="entry name" value="Globin/Proto"/>
</dbReference>
<evidence type="ECO:0000256" key="2">
    <source>
        <dbReference type="PROSITE-ProRule" id="PRU00284"/>
    </source>
</evidence>
<dbReference type="SUPFAM" id="SSF58104">
    <property type="entry name" value="Methyl-accepting chemotaxis protein (MCP) signaling domain"/>
    <property type="match status" value="1"/>
</dbReference>